<reference evidence="5" key="1">
    <citation type="journal article" date="2012" name="Proc. Natl. Acad. Sci. U.S.A.">
        <title>Genome sequence of the button mushroom Agaricus bisporus reveals mechanisms governing adaptation to a humic-rich ecological niche.</title>
        <authorList>
            <person name="Morin E."/>
            <person name="Kohler A."/>
            <person name="Baker A.R."/>
            <person name="Foulongne-Oriol M."/>
            <person name="Lombard V."/>
            <person name="Nagy L.G."/>
            <person name="Ohm R.A."/>
            <person name="Patyshakuliyeva A."/>
            <person name="Brun A."/>
            <person name="Aerts A.L."/>
            <person name="Bailey A.M."/>
            <person name="Billette C."/>
            <person name="Coutinho P.M."/>
            <person name="Deakin G."/>
            <person name="Doddapaneni H."/>
            <person name="Floudas D."/>
            <person name="Grimwood J."/>
            <person name="Hilden K."/>
            <person name="Kuees U."/>
            <person name="LaButti K.M."/>
            <person name="Lapidus A."/>
            <person name="Lindquist E.A."/>
            <person name="Lucas S.M."/>
            <person name="Murat C."/>
            <person name="Riley R.W."/>
            <person name="Salamov A.A."/>
            <person name="Schmutz J."/>
            <person name="Subramanian V."/>
            <person name="Woesten H.A.B."/>
            <person name="Xu J."/>
            <person name="Eastwood D.C."/>
            <person name="Foster G.D."/>
            <person name="Sonnenberg A.S."/>
            <person name="Cullen D."/>
            <person name="de Vries R.P."/>
            <person name="Lundell T."/>
            <person name="Hibbett D.S."/>
            <person name="Henrissat B."/>
            <person name="Burton K.S."/>
            <person name="Kerrigan R.W."/>
            <person name="Challen M.P."/>
            <person name="Grigoriev I.V."/>
            <person name="Martin F."/>
        </authorList>
    </citation>
    <scope>NUCLEOTIDE SEQUENCE [LARGE SCALE GENOMIC DNA]</scope>
    <source>
        <strain evidence="5">JB137-S8 / ATCC MYA-4627 / FGSC 10392</strain>
    </source>
</reference>
<keyword evidence="2" id="KW-0040">ANK repeat</keyword>
<keyword evidence="1" id="KW-0677">Repeat</keyword>
<dbReference type="PANTHER" id="PTHR43828:SF3">
    <property type="entry name" value="CHROMO DOMAIN-CONTAINING PROTEIN"/>
    <property type="match status" value="1"/>
</dbReference>
<dbReference type="Pfam" id="PF04383">
    <property type="entry name" value="KilA-N"/>
    <property type="match status" value="1"/>
</dbReference>
<dbReference type="GO" id="GO:0033309">
    <property type="term" value="C:SBF transcription complex"/>
    <property type="evidence" value="ECO:0007669"/>
    <property type="project" value="TreeGrafter"/>
</dbReference>
<feature type="non-terminal residue" evidence="4">
    <location>
        <position position="1"/>
    </location>
</feature>
<dbReference type="EMBL" id="JH971387">
    <property type="protein sequence ID" value="EKM81760.1"/>
    <property type="molecule type" value="Genomic_DNA"/>
</dbReference>
<dbReference type="Gene3D" id="3.10.260.10">
    <property type="entry name" value="Transcription regulator HTH, APSES-type DNA-binding domain"/>
    <property type="match status" value="1"/>
</dbReference>
<dbReference type="SUPFAM" id="SSF54616">
    <property type="entry name" value="DNA-binding domain of Mlu1-box binding protein MBP1"/>
    <property type="match status" value="1"/>
</dbReference>
<proteinExistence type="predicted"/>
<evidence type="ECO:0000313" key="4">
    <source>
        <dbReference type="EMBL" id="EKM81760.1"/>
    </source>
</evidence>
<dbReference type="STRING" id="597362.K5Y1R4"/>
<dbReference type="InterPro" id="IPR018004">
    <property type="entry name" value="KilA/APSES_HTH"/>
</dbReference>
<dbReference type="GO" id="GO:0003677">
    <property type="term" value="F:DNA binding"/>
    <property type="evidence" value="ECO:0007669"/>
    <property type="project" value="InterPro"/>
</dbReference>
<dbReference type="eggNOG" id="ENOG502QPWC">
    <property type="taxonomic scope" value="Eukaryota"/>
</dbReference>
<dbReference type="AlphaFoldDB" id="K5Y1R4"/>
<dbReference type="OrthoDB" id="6718656at2759"/>
<dbReference type="PANTHER" id="PTHR43828">
    <property type="entry name" value="ASPARAGINASE"/>
    <property type="match status" value="1"/>
</dbReference>
<protein>
    <recommendedName>
        <fullName evidence="3">HTH APSES-type domain-containing protein</fullName>
    </recommendedName>
</protein>
<feature type="domain" description="HTH APSES-type" evidence="3">
    <location>
        <begin position="1"/>
        <end position="99"/>
    </location>
</feature>
<dbReference type="SMART" id="SM01252">
    <property type="entry name" value="KilA-N"/>
    <property type="match status" value="1"/>
</dbReference>
<dbReference type="InterPro" id="IPR003163">
    <property type="entry name" value="Tscrpt_reg_HTH_APSES-type"/>
</dbReference>
<accession>K5Y1R4</accession>
<dbReference type="InParanoid" id="K5Y1R4"/>
<dbReference type="HOGENOM" id="CLU_162393_1_0_1"/>
<feature type="non-terminal residue" evidence="4">
    <location>
        <position position="99"/>
    </location>
</feature>
<dbReference type="GO" id="GO:0030907">
    <property type="term" value="C:MBF transcription complex"/>
    <property type="evidence" value="ECO:0007669"/>
    <property type="project" value="TreeGrafter"/>
</dbReference>
<dbReference type="KEGG" id="abp:AGABI1DRAFT16420"/>
<evidence type="ECO:0000313" key="5">
    <source>
        <dbReference type="Proteomes" id="UP000008493"/>
    </source>
</evidence>
<dbReference type="PROSITE" id="PS51299">
    <property type="entry name" value="HTH_APSES"/>
    <property type="match status" value="1"/>
</dbReference>
<dbReference type="OMA" id="YECIMND"/>
<evidence type="ECO:0000256" key="2">
    <source>
        <dbReference type="ARBA" id="ARBA00023043"/>
    </source>
</evidence>
<dbReference type="GO" id="GO:0000981">
    <property type="term" value="F:DNA-binding transcription factor activity, RNA polymerase II-specific"/>
    <property type="evidence" value="ECO:0007669"/>
    <property type="project" value="UniProtKB-ARBA"/>
</dbReference>
<keyword evidence="5" id="KW-1185">Reference proteome</keyword>
<gene>
    <name evidence="4" type="ORF">AGABI1DRAFT_16420</name>
</gene>
<dbReference type="RefSeq" id="XP_007327097.1">
    <property type="nucleotide sequence ID" value="XM_007327035.1"/>
</dbReference>
<dbReference type="Proteomes" id="UP000008493">
    <property type="component" value="Unassembled WGS sequence"/>
</dbReference>
<organism evidence="4 5">
    <name type="scientific">Agaricus bisporus var. burnettii (strain JB137-S8 / ATCC MYA-4627 / FGSC 10392)</name>
    <name type="common">White button mushroom</name>
    <dbReference type="NCBI Taxonomy" id="597362"/>
    <lineage>
        <taxon>Eukaryota</taxon>
        <taxon>Fungi</taxon>
        <taxon>Dikarya</taxon>
        <taxon>Basidiomycota</taxon>
        <taxon>Agaricomycotina</taxon>
        <taxon>Agaricomycetes</taxon>
        <taxon>Agaricomycetidae</taxon>
        <taxon>Agaricales</taxon>
        <taxon>Agaricineae</taxon>
        <taxon>Agaricaceae</taxon>
        <taxon>Agaricus</taxon>
    </lineage>
</organism>
<sequence length="99" mass="11061">VYECMVRGIAVMRRRNDSYVNATQILKVAGVDKGRRTKILEKEILPGKHEIVQGGYGKYQGTWIPLERGRDIALQYGVAPLLSPLFDFQPSTNSLASLP</sequence>
<dbReference type="InterPro" id="IPR036887">
    <property type="entry name" value="HTH_APSES_sf"/>
</dbReference>
<evidence type="ECO:0000259" key="3">
    <source>
        <dbReference type="PROSITE" id="PS51299"/>
    </source>
</evidence>
<evidence type="ECO:0000256" key="1">
    <source>
        <dbReference type="ARBA" id="ARBA00022737"/>
    </source>
</evidence>
<dbReference type="GeneID" id="18828698"/>
<dbReference type="InterPro" id="IPR051642">
    <property type="entry name" value="SWI6-like"/>
</dbReference>
<name>K5Y1R4_AGABU</name>